<protein>
    <recommendedName>
        <fullName evidence="4">HAT C-terminal dimerisation domain-containing protein</fullName>
    </recommendedName>
</protein>
<accession>A0A251SQI5</accession>
<dbReference type="InParanoid" id="A0A251SQI5"/>
<reference evidence="3" key="1">
    <citation type="journal article" date="2017" name="Nature">
        <title>The sunflower genome provides insights into oil metabolism, flowering and Asterid evolution.</title>
        <authorList>
            <person name="Badouin H."/>
            <person name="Gouzy J."/>
            <person name="Grassa C.J."/>
            <person name="Murat F."/>
            <person name="Staton S.E."/>
            <person name="Cottret L."/>
            <person name="Lelandais-Briere C."/>
            <person name="Owens G.L."/>
            <person name="Carrere S."/>
            <person name="Mayjonade B."/>
            <person name="Legrand L."/>
            <person name="Gill N."/>
            <person name="Kane N.C."/>
            <person name="Bowers J.E."/>
            <person name="Hubner S."/>
            <person name="Bellec A."/>
            <person name="Berard A."/>
            <person name="Berges H."/>
            <person name="Blanchet N."/>
            <person name="Boniface M.C."/>
            <person name="Brunel D."/>
            <person name="Catrice O."/>
            <person name="Chaidir N."/>
            <person name="Claudel C."/>
            <person name="Donnadieu C."/>
            <person name="Faraut T."/>
            <person name="Fievet G."/>
            <person name="Helmstetter N."/>
            <person name="King M."/>
            <person name="Knapp S.J."/>
            <person name="Lai Z."/>
            <person name="Le Paslier M.C."/>
            <person name="Lippi Y."/>
            <person name="Lorenzon L."/>
            <person name="Mandel J.R."/>
            <person name="Marage G."/>
            <person name="Marchand G."/>
            <person name="Marquand E."/>
            <person name="Bret-Mestries E."/>
            <person name="Morien E."/>
            <person name="Nambeesan S."/>
            <person name="Nguyen T."/>
            <person name="Pegot-Espagnet P."/>
            <person name="Pouilly N."/>
            <person name="Raftis F."/>
            <person name="Sallet E."/>
            <person name="Schiex T."/>
            <person name="Thomas J."/>
            <person name="Vandecasteele C."/>
            <person name="Vares D."/>
            <person name="Vear F."/>
            <person name="Vautrin S."/>
            <person name="Crespi M."/>
            <person name="Mangin B."/>
            <person name="Burke J.M."/>
            <person name="Salse J."/>
            <person name="Munos S."/>
            <person name="Vincourt P."/>
            <person name="Rieseberg L.H."/>
            <person name="Langlade N.B."/>
        </authorList>
    </citation>
    <scope>NUCLEOTIDE SEQUENCE [LARGE SCALE GENOMIC DNA]</scope>
    <source>
        <strain evidence="3">cv. SF193</strain>
    </source>
</reference>
<feature type="compositionally biased region" description="Acidic residues" evidence="1">
    <location>
        <begin position="74"/>
        <end position="85"/>
    </location>
</feature>
<feature type="region of interest" description="Disordered" evidence="1">
    <location>
        <begin position="39"/>
        <end position="105"/>
    </location>
</feature>
<dbReference type="EMBL" id="CM007902">
    <property type="protein sequence ID" value="OTG01100.1"/>
    <property type="molecule type" value="Genomic_DNA"/>
</dbReference>
<feature type="compositionally biased region" description="Polar residues" evidence="1">
    <location>
        <begin position="89"/>
        <end position="101"/>
    </location>
</feature>
<proteinExistence type="predicted"/>
<dbReference type="AlphaFoldDB" id="A0A251SQI5"/>
<evidence type="ECO:0008006" key="4">
    <source>
        <dbReference type="Google" id="ProtNLM"/>
    </source>
</evidence>
<keyword evidence="3" id="KW-1185">Reference proteome</keyword>
<feature type="compositionally biased region" description="Polar residues" evidence="1">
    <location>
        <begin position="48"/>
        <end position="63"/>
    </location>
</feature>
<gene>
    <name evidence="2" type="ORF">HannXRQ_Chr13g0398331</name>
</gene>
<dbReference type="PANTHER" id="PTHR11697">
    <property type="entry name" value="GENERAL TRANSCRIPTION FACTOR 2-RELATED ZINC FINGER PROTEIN"/>
    <property type="match status" value="1"/>
</dbReference>
<evidence type="ECO:0000313" key="3">
    <source>
        <dbReference type="Proteomes" id="UP000215914"/>
    </source>
</evidence>
<sequence length="216" mass="24265">MTGLLFNLECFEVIMKSQSKKESLIGNFFKRKYEEINENRVGDDDTSPNEATPPNVDNDNIQANDDVDSSPNVDNDDIQANDDVDASPNVDNDNPTTSIPTTRGIIDLDDLPLDPYDRPPIASYHPNQIDDIRRSYLESFRHTISDDDKFANLNVINDLARVMVETGTHSSCPSVYRVVKLALLLPVATTTIERCFFEIEACQDGFTQWNGLGIFE</sequence>
<evidence type="ECO:0000256" key="1">
    <source>
        <dbReference type="SAM" id="MobiDB-lite"/>
    </source>
</evidence>
<dbReference type="Proteomes" id="UP000215914">
    <property type="component" value="Chromosome 13"/>
</dbReference>
<dbReference type="PANTHER" id="PTHR11697:SF230">
    <property type="entry name" value="ZINC FINGER, MYM DOMAIN CONTAINING 1"/>
    <property type="match status" value="1"/>
</dbReference>
<name>A0A251SQI5_HELAN</name>
<dbReference type="InterPro" id="IPR055298">
    <property type="entry name" value="AtLOH3-like"/>
</dbReference>
<evidence type="ECO:0000313" key="2">
    <source>
        <dbReference type="EMBL" id="OTG01100.1"/>
    </source>
</evidence>
<organism evidence="2 3">
    <name type="scientific">Helianthus annuus</name>
    <name type="common">Common sunflower</name>
    <dbReference type="NCBI Taxonomy" id="4232"/>
    <lineage>
        <taxon>Eukaryota</taxon>
        <taxon>Viridiplantae</taxon>
        <taxon>Streptophyta</taxon>
        <taxon>Embryophyta</taxon>
        <taxon>Tracheophyta</taxon>
        <taxon>Spermatophyta</taxon>
        <taxon>Magnoliopsida</taxon>
        <taxon>eudicotyledons</taxon>
        <taxon>Gunneridae</taxon>
        <taxon>Pentapetalae</taxon>
        <taxon>asterids</taxon>
        <taxon>campanulids</taxon>
        <taxon>Asterales</taxon>
        <taxon>Asteraceae</taxon>
        <taxon>Asteroideae</taxon>
        <taxon>Heliantheae alliance</taxon>
        <taxon>Heliantheae</taxon>
        <taxon>Helianthus</taxon>
    </lineage>
</organism>